<sequence>MLNCRIKYAVTLISMLLIYRNSIAINFKGIKFEQTLNWEQIKAKAKAEKKYIFIDCYTTWCGPCKMMNNNIFGLEKVGTFFNENFINVQVQFDRTNIDNQQIKNWYADVEKFKKMANIEAYPTFLFFNPDGELVHLITGAFNEGQEFINKASESLMPEFQYFTLYKRFKKGERGPLLANKLVPVALKANDRKTAIILGDDYVLSLNDPFTKDNLMIIYQIIKDVNSKAFKFFLNNSNKINQVLNDREFSQGVIRNQIYNEVVHPFANKAFINNRKVDWDSITQKVAYICPELSDEIILKEKLNYYKDAAMNPIEASKYFIEYLNRYGERMNQFEMNNYIWYFFENIQDENYLKTMLTWSKKNLTSGDGKYYPVYDTYANLLYRTGEIKEALLWEKKALKLVTELKQEEDIKIYKETLDKMNNGIPTWPTN</sequence>
<dbReference type="EMBL" id="WRXO01000004">
    <property type="protein sequence ID" value="MVT42033.1"/>
    <property type="molecule type" value="Genomic_DNA"/>
</dbReference>
<dbReference type="SUPFAM" id="SSF52833">
    <property type="entry name" value="Thioredoxin-like"/>
    <property type="match status" value="1"/>
</dbReference>
<dbReference type="InterPro" id="IPR012336">
    <property type="entry name" value="Thioredoxin-like_fold"/>
</dbReference>
<dbReference type="PANTHER" id="PTHR15337:SF11">
    <property type="entry name" value="THIOREDOXIN DOMAIN-CONTAINING PROTEIN"/>
    <property type="match status" value="1"/>
</dbReference>
<evidence type="ECO:0000256" key="2">
    <source>
        <dbReference type="ARBA" id="ARBA00023284"/>
    </source>
</evidence>
<protein>
    <submittedName>
        <fullName evidence="4">Thioredoxin fold domain-containing protein</fullName>
    </submittedName>
</protein>
<dbReference type="Gene3D" id="3.40.30.10">
    <property type="entry name" value="Glutaredoxin"/>
    <property type="match status" value="1"/>
</dbReference>
<evidence type="ECO:0000259" key="3">
    <source>
        <dbReference type="PROSITE" id="PS51352"/>
    </source>
</evidence>
<keyword evidence="1" id="KW-0732">Signal</keyword>
<dbReference type="InterPro" id="IPR013766">
    <property type="entry name" value="Thioredoxin_domain"/>
</dbReference>
<feature type="domain" description="Thioredoxin" evidence="3">
    <location>
        <begin position="18"/>
        <end position="157"/>
    </location>
</feature>
<keyword evidence="5" id="KW-1185">Reference proteome</keyword>
<accession>A0A6N8JA68</accession>
<evidence type="ECO:0000256" key="1">
    <source>
        <dbReference type="ARBA" id="ARBA00022729"/>
    </source>
</evidence>
<dbReference type="InterPro" id="IPR036249">
    <property type="entry name" value="Thioredoxin-like_sf"/>
</dbReference>
<comment type="caution">
    <text evidence="4">The sequence shown here is derived from an EMBL/GenBank/DDBJ whole genome shotgun (WGS) entry which is preliminary data.</text>
</comment>
<evidence type="ECO:0000313" key="4">
    <source>
        <dbReference type="EMBL" id="MVT42033.1"/>
    </source>
</evidence>
<dbReference type="PANTHER" id="PTHR15337">
    <property type="entry name" value="ANTERIOR GRADIENT PROTEIN-RELATED"/>
    <property type="match status" value="1"/>
</dbReference>
<dbReference type="AlphaFoldDB" id="A0A6N8JA68"/>
<reference evidence="4 5" key="1">
    <citation type="submission" date="2019-12" db="EMBL/GenBank/DDBJ databases">
        <title>The draft genomic sequence of strain Chitinophaga oryziterrae JCM 16595.</title>
        <authorList>
            <person name="Zhang X."/>
        </authorList>
    </citation>
    <scope>NUCLEOTIDE SEQUENCE [LARGE SCALE GENOMIC DNA]</scope>
    <source>
        <strain evidence="4 5">JCM 16595</strain>
    </source>
</reference>
<name>A0A6N8JA68_9BACT</name>
<gene>
    <name evidence="4" type="ORF">GO495_15685</name>
</gene>
<keyword evidence="2" id="KW-0676">Redox-active center</keyword>
<dbReference type="CDD" id="cd02947">
    <property type="entry name" value="TRX_family"/>
    <property type="match status" value="1"/>
</dbReference>
<dbReference type="InterPro" id="IPR051099">
    <property type="entry name" value="AGR/TXD"/>
</dbReference>
<dbReference type="InterPro" id="IPR017937">
    <property type="entry name" value="Thioredoxin_CS"/>
</dbReference>
<evidence type="ECO:0000313" key="5">
    <source>
        <dbReference type="Proteomes" id="UP000468388"/>
    </source>
</evidence>
<dbReference type="PROSITE" id="PS00194">
    <property type="entry name" value="THIOREDOXIN_1"/>
    <property type="match status" value="1"/>
</dbReference>
<organism evidence="4 5">
    <name type="scientific">Chitinophaga oryziterrae</name>
    <dbReference type="NCBI Taxonomy" id="1031224"/>
    <lineage>
        <taxon>Bacteria</taxon>
        <taxon>Pseudomonadati</taxon>
        <taxon>Bacteroidota</taxon>
        <taxon>Chitinophagia</taxon>
        <taxon>Chitinophagales</taxon>
        <taxon>Chitinophagaceae</taxon>
        <taxon>Chitinophaga</taxon>
    </lineage>
</organism>
<proteinExistence type="predicted"/>
<dbReference type="Pfam" id="PF13098">
    <property type="entry name" value="Thioredoxin_2"/>
    <property type="match status" value="1"/>
</dbReference>
<dbReference type="Proteomes" id="UP000468388">
    <property type="component" value="Unassembled WGS sequence"/>
</dbReference>
<dbReference type="PROSITE" id="PS51352">
    <property type="entry name" value="THIOREDOXIN_2"/>
    <property type="match status" value="1"/>
</dbReference>